<evidence type="ECO:0000313" key="3">
    <source>
        <dbReference type="EMBL" id="OAE21343.1"/>
    </source>
</evidence>
<keyword evidence="4" id="KW-1185">Reference proteome</keyword>
<dbReference type="PROSITE" id="PS50206">
    <property type="entry name" value="RHODANESE_3"/>
    <property type="match status" value="1"/>
</dbReference>
<feature type="region of interest" description="Disordered" evidence="1">
    <location>
        <begin position="1"/>
        <end position="67"/>
    </location>
</feature>
<dbReference type="InterPro" id="IPR036873">
    <property type="entry name" value="Rhodanese-like_dom_sf"/>
</dbReference>
<feature type="domain" description="Rhodanese" evidence="2">
    <location>
        <begin position="78"/>
        <end position="143"/>
    </location>
</feature>
<organism evidence="3 4">
    <name type="scientific">Marchantia polymorpha subsp. ruderalis</name>
    <dbReference type="NCBI Taxonomy" id="1480154"/>
    <lineage>
        <taxon>Eukaryota</taxon>
        <taxon>Viridiplantae</taxon>
        <taxon>Streptophyta</taxon>
        <taxon>Embryophyta</taxon>
        <taxon>Marchantiophyta</taxon>
        <taxon>Marchantiopsida</taxon>
        <taxon>Marchantiidae</taxon>
        <taxon>Marchantiales</taxon>
        <taxon>Marchantiaceae</taxon>
        <taxon>Marchantia</taxon>
    </lineage>
</organism>
<reference evidence="3" key="1">
    <citation type="submission" date="2016-03" db="EMBL/GenBank/DDBJ databases">
        <title>Mechanisms controlling the formation of the plant cell surface in tip-growing cells are functionally conserved among land plants.</title>
        <authorList>
            <person name="Honkanen S."/>
            <person name="Jones V.A."/>
            <person name="Morieri G."/>
            <person name="Champion C."/>
            <person name="Hetherington A.J."/>
            <person name="Kelly S."/>
            <person name="Saint-Marcoux D."/>
            <person name="Proust H."/>
            <person name="Prescott H."/>
            <person name="Dolan L."/>
        </authorList>
    </citation>
    <scope>NUCLEOTIDE SEQUENCE [LARGE SCALE GENOMIC DNA]</scope>
    <source>
        <tissue evidence="3">Whole gametophyte</tissue>
    </source>
</reference>
<accession>A0A176VLS6</accession>
<dbReference type="EMBL" id="LVLJ01003465">
    <property type="protein sequence ID" value="OAE21343.1"/>
    <property type="molecule type" value="Genomic_DNA"/>
</dbReference>
<dbReference type="Gene3D" id="3.40.250.10">
    <property type="entry name" value="Rhodanese-like domain"/>
    <property type="match status" value="1"/>
</dbReference>
<proteinExistence type="predicted"/>
<dbReference type="InterPro" id="IPR001763">
    <property type="entry name" value="Rhodanese-like_dom"/>
</dbReference>
<feature type="compositionally biased region" description="Polar residues" evidence="1">
    <location>
        <begin position="27"/>
        <end position="38"/>
    </location>
</feature>
<sequence length="173" mass="18948">MLGTRIAIPQQQEREASAQGLDGTHGQVRQQAPSNPIQELTAKIRAHESSSNSDMCPPPFSTSKSPSMTAKEQVSVYKGAVTISEFEANIESFKEKLIVAYCAIGRRSGMFLKKLLEQYPGIKVRNHAGSVVDWAHVGGPFVDQTTGTPTNRVHPNGTWLPYLPMTRNLQVVS</sequence>
<evidence type="ECO:0000259" key="2">
    <source>
        <dbReference type="PROSITE" id="PS50206"/>
    </source>
</evidence>
<protein>
    <recommendedName>
        <fullName evidence="2">Rhodanese domain-containing protein</fullName>
    </recommendedName>
</protein>
<gene>
    <name evidence="3" type="ORF">AXG93_3158s1030</name>
</gene>
<dbReference type="AlphaFoldDB" id="A0A176VLS6"/>
<comment type="caution">
    <text evidence="3">The sequence shown here is derived from an EMBL/GenBank/DDBJ whole genome shotgun (WGS) entry which is preliminary data.</text>
</comment>
<dbReference type="SUPFAM" id="SSF52821">
    <property type="entry name" value="Rhodanese/Cell cycle control phosphatase"/>
    <property type="match status" value="1"/>
</dbReference>
<name>A0A176VLS6_MARPO</name>
<evidence type="ECO:0000313" key="4">
    <source>
        <dbReference type="Proteomes" id="UP000077202"/>
    </source>
</evidence>
<dbReference type="Proteomes" id="UP000077202">
    <property type="component" value="Unassembled WGS sequence"/>
</dbReference>
<evidence type="ECO:0000256" key="1">
    <source>
        <dbReference type="SAM" id="MobiDB-lite"/>
    </source>
</evidence>